<dbReference type="GO" id="GO:0016020">
    <property type="term" value="C:membrane"/>
    <property type="evidence" value="ECO:0007669"/>
    <property type="project" value="UniProtKB-SubCell"/>
</dbReference>
<comment type="subcellular location">
    <subcellularLocation>
        <location evidence="2">Cytoplasm</location>
        <location evidence="2">Myofibril</location>
    </subcellularLocation>
    <subcellularLocation>
        <location evidence="1">Membrane</location>
        <topology evidence="1">Peripheral membrane protein</topology>
    </subcellularLocation>
</comment>
<dbReference type="Pfam" id="PF01576">
    <property type="entry name" value="Myosin_tail_1"/>
    <property type="match status" value="1"/>
</dbReference>
<evidence type="ECO:0000256" key="11">
    <source>
        <dbReference type="ARBA" id="ARBA00023175"/>
    </source>
</evidence>
<evidence type="ECO:0000256" key="4">
    <source>
        <dbReference type="ARBA" id="ARBA00022433"/>
    </source>
</evidence>
<dbReference type="GeneID" id="105890352"/>
<evidence type="ECO:0000256" key="12">
    <source>
        <dbReference type="ARBA" id="ARBA00023179"/>
    </source>
</evidence>
<feature type="region of interest" description="Disordered" evidence="21">
    <location>
        <begin position="976"/>
        <end position="1006"/>
    </location>
</feature>
<dbReference type="FunFam" id="1.20.5.370:FF:000003">
    <property type="entry name" value="Myosin heavy chain"/>
    <property type="match status" value="1"/>
</dbReference>
<dbReference type="GO" id="GO:0016460">
    <property type="term" value="C:myosin II complex"/>
    <property type="evidence" value="ECO:0007669"/>
    <property type="project" value="TreeGrafter"/>
</dbReference>
<accession>A0A6P8GFD3</accession>
<evidence type="ECO:0000313" key="24">
    <source>
        <dbReference type="RefSeq" id="XP_031434217.2"/>
    </source>
</evidence>
<evidence type="ECO:0000256" key="8">
    <source>
        <dbReference type="ARBA" id="ARBA00023054"/>
    </source>
</evidence>
<evidence type="ECO:0000256" key="5">
    <source>
        <dbReference type="ARBA" id="ARBA00022490"/>
    </source>
</evidence>
<sequence>MNPPKYDKIEDMAMMTHLNEASVLYNLKERYAAWMIYTYSGLFCATVNPYKWLPVYDQAVVEAYRGKKRMEAPPHIFSVSDNAFQFMLQDRENQSVLITGESGAGKTVNTKRVIQYFATIAVGAGDKKKEAVPGKMQGSLEDQIIAANPLLEAYGNAKTVRNDNSSRFGKFIRIHFNATGKLAKADIETYLLEKSRVTFQLPDERGYHIFFQMMTNHKPEIIEMCLITSNPYDFPMCSQGQITVASIDDKEELDATDDAIDILGFTAEEKVTIYKLTGAVLHHGNLKFKQKQREEQAEPDGTEDADKVAYLLGLNSADMLKALCYPRVKVGTEYVTKGQTVTQVNNSVSALSKSIYERMFLWMVIRINQMLDTKKSSQFYIGVLDIAGFEIFDYNSMEQLCINFTNEKLQQFFNHTMFVLEQEEYKKEGIVWAFIDFGMDLAACIELIERPMGIFAILEEECIVPKASDITFKDKLYAQHLGKTAAFAKSKPVKGKPEAHFSMAHYAGVVDYNVTGWLDKNKDPLNDTVVQLYQKSSVKLLPVLYPPPVEEVGGPKKGGKKKGGSMQTVSSQFRENLGKLMTNLRATHPHFVRCLIPNEIKKPGYMQNFLVIHQLRCNGVLEGIRICRKGFPSRIMYADFKQRYKVLNASVIPEGQFIDNKKAAEKLLGSIDVDHDEYKFGHTKVFFKAGLLGTLEEMRDEKLVSLVTMTQALCRAYLMRREFVAMMERRDAIFTIQMNVRSFINVKHWPWMKVYYKIKPLLQSAETEKELVALKEEHAKLKDMFAKVDARKKDLEEKMVSIVQERNDLHLQMSSSNETINDAEERCEGLIKSKIQLEAKLKETTERLEDEEEINAELTAKKRKLEDECSELKKDIDDLELTLAKVEKEKHATENKVKNLTEEMASQDESIAKLTKEKKALQEAHQQTLDDLQAEEDKVNTLTKAKTKLEQQVDDLEGSLEQEKKLRMDLERAKRKLEGDLKLSQESVMDLENDKQQSDEKLKKKDFETSQLLSKIEDEQSLGAQLQKKIKELQARIEELEEEIEAERAARAKVEKQRADLSRELEEISERLEEAGGATAAQIEMNKKREAEFQKLRRDLEESTLQHEATAAALRKKQADSVAELGEQIDNLQRVKQKLEKEKSEYKMEIDDLSSNMEGVSKSKGNLEKMCRTLEDQLSEIKAKSDEGARQVNDLSAQRARLTTENGELGRQVEEKDALVSQLSRSKQAFTQQIEELKRLNEEEVKAKNALAHAVQSARHDCDLLREQFEEEQEAKAELQRGMSKANSEVAQWRSKYETDAIQRTEELEESKKKLAQRLQEAEEQIEAINSKCASLDKTKQRLQGEVEDLMVDVERANGLAANLDKKQRNFDKVLAEWKQKYEEGQAELEGAQKEARSLSTELFKMKNSYEEALDQLETLKRENKNLQQEISDLTEQLGETGKSIHELEKAKKTVETEKAEIQTALEEAEGTLEHEESKILRVQLELNQVKGEVDRKLAEKDEEMEQIKRNSQRVTDSMQSTLDSEVRSRNDALRIKKKMEGDLNEMEIQLSHANRQAAESQKSLRTVQGQLKDAQLHLDDAVRGQEDMKEQAAMVERRNGLMVAEIEELRAALEQTERGRKVAEQELVDASERVGLLHSQNTSLLNTKKKLETDFLQVQGEVDDIVQEARNAEDKAKKAITDAAMMAEELKKEQDTSSHLERMKKNLEVTVKDLQHRLDEAENLAMKGGKKQLQKLESRVRELEGEVEGEQRRGVDAVKGVRKYERRVKELTYQTEEDKKNVTRLQDLVDKLQLKVKAYKRQAEEAEEQANTHLSKCRKVQHELEEAEERADIAESQVNKLKVKSRDAGKGKEAEE</sequence>
<keyword evidence="11 19" id="KW-0505">Motor protein</keyword>
<comment type="similarity">
    <text evidence="3 19">Belongs to the TRAFAC class myosin-kinesin ATPase superfamily. Myosin family.</text>
</comment>
<dbReference type="FunFam" id="1.20.5.370:FF:000007">
    <property type="entry name" value="Myosin heavy chain"/>
    <property type="match status" value="1"/>
</dbReference>
<dbReference type="FunFam" id="1.20.5.340:FF:000002">
    <property type="entry name" value="Myosin heavy chain"/>
    <property type="match status" value="1"/>
</dbReference>
<dbReference type="SMART" id="SM00242">
    <property type="entry name" value="MYSc"/>
    <property type="match status" value="1"/>
</dbReference>
<keyword evidence="13 19" id="KW-0009">Actin-binding</keyword>
<feature type="compositionally biased region" description="Basic and acidic residues" evidence="21">
    <location>
        <begin position="992"/>
        <end position="1006"/>
    </location>
</feature>
<dbReference type="GO" id="GO:0051015">
    <property type="term" value="F:actin filament binding"/>
    <property type="evidence" value="ECO:0007669"/>
    <property type="project" value="TreeGrafter"/>
</dbReference>
<dbReference type="KEGG" id="char:105890352"/>
<dbReference type="FunFam" id="1.20.5.370:FF:000002">
    <property type="entry name" value="Myosin heavy chain"/>
    <property type="match status" value="1"/>
</dbReference>
<evidence type="ECO:0000256" key="20">
    <source>
        <dbReference type="SAM" id="Coils"/>
    </source>
</evidence>
<evidence type="ECO:0000256" key="2">
    <source>
        <dbReference type="ARBA" id="ARBA00004657"/>
    </source>
</evidence>
<protein>
    <recommendedName>
        <fullName evidence="16">Myosin-7B</fullName>
    </recommendedName>
    <alternativeName>
        <fullName evidence="18">Myosin cardiac muscle beta chain</fullName>
    </alternativeName>
    <alternativeName>
        <fullName evidence="17">Myosin heavy chain 7B, cardiac muscle beta isoform</fullName>
    </alternativeName>
</protein>
<dbReference type="GO" id="GO:0032982">
    <property type="term" value="C:myosin filament"/>
    <property type="evidence" value="ECO:0007669"/>
    <property type="project" value="UniProtKB-KW"/>
</dbReference>
<feature type="region of interest" description="Disordered" evidence="21">
    <location>
        <begin position="1182"/>
        <end position="1209"/>
    </location>
</feature>
<feature type="coiled-coil region" evidence="20">
    <location>
        <begin position="1607"/>
        <end position="1634"/>
    </location>
</feature>
<dbReference type="GO" id="GO:0000146">
    <property type="term" value="F:microfilament motor activity"/>
    <property type="evidence" value="ECO:0007669"/>
    <property type="project" value="TreeGrafter"/>
</dbReference>
<dbReference type="FunFam" id="1.20.5.340:FF:000019">
    <property type="entry name" value="Myosin heavy chain, isoform G"/>
    <property type="match status" value="1"/>
</dbReference>
<feature type="compositionally biased region" description="Polar residues" evidence="21">
    <location>
        <begin position="1513"/>
        <end position="1524"/>
    </location>
</feature>
<dbReference type="InterPro" id="IPR001609">
    <property type="entry name" value="Myosin_head_motor_dom-like"/>
</dbReference>
<keyword evidence="10" id="KW-0472">Membrane</keyword>
<evidence type="ECO:0000256" key="9">
    <source>
        <dbReference type="ARBA" id="ARBA00023123"/>
    </source>
</evidence>
<dbReference type="FunFam" id="1.20.120.720:FF:000001">
    <property type="entry name" value="Myosin heavy chain, muscle"/>
    <property type="match status" value="1"/>
</dbReference>
<feature type="binding site" evidence="19">
    <location>
        <begin position="100"/>
        <end position="107"/>
    </location>
    <ligand>
        <name>ATP</name>
        <dbReference type="ChEBI" id="CHEBI:30616"/>
    </ligand>
</feature>
<keyword evidence="9 19" id="KW-0518">Myosin</keyword>
<feature type="domain" description="Myosin motor" evidence="22">
    <location>
        <begin position="7"/>
        <end position="700"/>
    </location>
</feature>
<evidence type="ECO:0000256" key="19">
    <source>
        <dbReference type="PROSITE-ProRule" id="PRU00782"/>
    </source>
</evidence>
<dbReference type="FunFam" id="1.20.5.370:FF:000001">
    <property type="entry name" value="Myosin heavy chain"/>
    <property type="match status" value="1"/>
</dbReference>
<dbReference type="PROSITE" id="PS51456">
    <property type="entry name" value="MYOSIN_MOTOR"/>
    <property type="match status" value="1"/>
</dbReference>
<evidence type="ECO:0000256" key="15">
    <source>
        <dbReference type="ARBA" id="ARBA00056608"/>
    </source>
</evidence>
<evidence type="ECO:0000256" key="1">
    <source>
        <dbReference type="ARBA" id="ARBA00004170"/>
    </source>
</evidence>
<dbReference type="FunFam" id="1.20.5.340:FF:000003">
    <property type="entry name" value="Myosin heavy chain"/>
    <property type="match status" value="1"/>
</dbReference>
<feature type="region of interest" description="Disordered" evidence="21">
    <location>
        <begin position="1502"/>
        <end position="1529"/>
    </location>
</feature>
<evidence type="ECO:0000256" key="17">
    <source>
        <dbReference type="ARBA" id="ARBA00075333"/>
    </source>
</evidence>
<feature type="compositionally biased region" description="Basic and acidic residues" evidence="21">
    <location>
        <begin position="1845"/>
        <end position="1857"/>
    </location>
</feature>
<dbReference type="FunFam" id="1.20.58.530:FF:000001">
    <property type="entry name" value="Myosin heavy chain"/>
    <property type="match status" value="1"/>
</dbReference>
<evidence type="ECO:0000256" key="13">
    <source>
        <dbReference type="ARBA" id="ARBA00023203"/>
    </source>
</evidence>
<dbReference type="GO" id="GO:0005524">
    <property type="term" value="F:ATP binding"/>
    <property type="evidence" value="ECO:0007669"/>
    <property type="project" value="UniProtKB-UniRule"/>
</dbReference>
<dbReference type="PANTHER" id="PTHR45615:SF44">
    <property type="entry name" value="MYOSIN HEAVY CHAIN 4-RELATED"/>
    <property type="match status" value="1"/>
</dbReference>
<dbReference type="Pfam" id="PF00063">
    <property type="entry name" value="Myosin_head"/>
    <property type="match status" value="1"/>
</dbReference>
<keyword evidence="4" id="KW-0787">Thick filament</keyword>
<evidence type="ECO:0000256" key="16">
    <source>
        <dbReference type="ARBA" id="ARBA00073369"/>
    </source>
</evidence>
<dbReference type="FunFam" id="1.20.5.340:FF:000006">
    <property type="entry name" value="Myosin heavy chain"/>
    <property type="match status" value="1"/>
</dbReference>
<dbReference type="RefSeq" id="XP_031434217.2">
    <property type="nucleotide sequence ID" value="XM_031578357.2"/>
</dbReference>
<organism evidence="23 24">
    <name type="scientific">Clupea harengus</name>
    <name type="common">Atlantic herring</name>
    <dbReference type="NCBI Taxonomy" id="7950"/>
    <lineage>
        <taxon>Eukaryota</taxon>
        <taxon>Metazoa</taxon>
        <taxon>Chordata</taxon>
        <taxon>Craniata</taxon>
        <taxon>Vertebrata</taxon>
        <taxon>Euteleostomi</taxon>
        <taxon>Actinopterygii</taxon>
        <taxon>Neopterygii</taxon>
        <taxon>Teleostei</taxon>
        <taxon>Clupei</taxon>
        <taxon>Clupeiformes</taxon>
        <taxon>Clupeoidei</taxon>
        <taxon>Clupeidae</taxon>
        <taxon>Clupea</taxon>
    </lineage>
</organism>
<dbReference type="OrthoDB" id="312459at2759"/>
<reference evidence="24" key="1">
    <citation type="submission" date="2025-08" db="UniProtKB">
        <authorList>
            <consortium name="RefSeq"/>
        </authorList>
    </citation>
    <scope>IDENTIFICATION</scope>
</reference>
<feature type="region of interest" description="Actin-binding" evidence="19">
    <location>
        <begin position="577"/>
        <end position="599"/>
    </location>
</feature>
<feature type="compositionally biased region" description="Polar residues" evidence="21">
    <location>
        <begin position="1193"/>
        <end position="1206"/>
    </location>
</feature>
<dbReference type="GO" id="GO:0030016">
    <property type="term" value="C:myofibril"/>
    <property type="evidence" value="ECO:0007669"/>
    <property type="project" value="UniProtKB-SubCell"/>
</dbReference>
<dbReference type="Proteomes" id="UP000515152">
    <property type="component" value="Chromosome 12"/>
</dbReference>
<evidence type="ECO:0000256" key="18">
    <source>
        <dbReference type="ARBA" id="ARBA00081302"/>
    </source>
</evidence>
<evidence type="ECO:0000256" key="6">
    <source>
        <dbReference type="ARBA" id="ARBA00022741"/>
    </source>
</evidence>
<dbReference type="PROSITE" id="PS50096">
    <property type="entry name" value="IQ"/>
    <property type="match status" value="1"/>
</dbReference>
<dbReference type="InterPro" id="IPR002928">
    <property type="entry name" value="Myosin_tail"/>
</dbReference>
<dbReference type="CDD" id="cd01377">
    <property type="entry name" value="MYSc_class_II"/>
    <property type="match status" value="1"/>
</dbReference>
<dbReference type="FunFam" id="1.20.5.340:FF:000013">
    <property type="entry name" value="Myosin heavy chain"/>
    <property type="match status" value="1"/>
</dbReference>
<dbReference type="FunFam" id="3.40.850.10:FF:000024">
    <property type="entry name" value="Myosin heavy chain, isoform J"/>
    <property type="match status" value="1"/>
</dbReference>
<dbReference type="PANTHER" id="PTHR45615">
    <property type="entry name" value="MYOSIN HEAVY CHAIN, NON-MUSCLE"/>
    <property type="match status" value="1"/>
</dbReference>
<evidence type="ECO:0000313" key="23">
    <source>
        <dbReference type="Proteomes" id="UP000515152"/>
    </source>
</evidence>
<keyword evidence="8 20" id="KW-0175">Coiled coil</keyword>
<keyword evidence="23" id="KW-1185">Reference proteome</keyword>
<gene>
    <name evidence="24" type="primary">LOC105890352</name>
</gene>
<dbReference type="FunFam" id="1.10.10.820:FF:000001">
    <property type="entry name" value="Myosin heavy chain"/>
    <property type="match status" value="1"/>
</dbReference>
<evidence type="ECO:0000256" key="3">
    <source>
        <dbReference type="ARBA" id="ARBA00008314"/>
    </source>
</evidence>
<keyword evidence="7 19" id="KW-0067">ATP-binding</keyword>
<keyword evidence="12" id="KW-0514">Muscle protein</keyword>
<evidence type="ECO:0000256" key="21">
    <source>
        <dbReference type="SAM" id="MobiDB-lite"/>
    </source>
</evidence>
<name>A0A6P8GFD3_CLUHA</name>
<comment type="subunit">
    <text evidence="14">Muscle myosin is a hexameric protein that consists of 2 heavy chain subunits (MHC), 2 alkali light chain subunits (MLC) and 2 regulatory light chain subunits (MLC-2).</text>
</comment>
<keyword evidence="6 19" id="KW-0547">Nucleotide-binding</keyword>
<feature type="region of interest" description="Disordered" evidence="21">
    <location>
        <begin position="1826"/>
        <end position="1857"/>
    </location>
</feature>
<evidence type="ECO:0000256" key="14">
    <source>
        <dbReference type="ARBA" id="ARBA00038612"/>
    </source>
</evidence>
<evidence type="ECO:0000256" key="10">
    <source>
        <dbReference type="ARBA" id="ARBA00023136"/>
    </source>
</evidence>
<dbReference type="FunFam" id="1.20.5.370:FF:000008">
    <property type="entry name" value="Myosin heavy chain"/>
    <property type="match status" value="1"/>
</dbReference>
<comment type="function">
    <text evidence="15">Involved in muscle contraction.</text>
</comment>
<evidence type="ECO:0000259" key="22">
    <source>
        <dbReference type="PROSITE" id="PS51456"/>
    </source>
</evidence>
<proteinExistence type="inferred from homology"/>
<dbReference type="FunFam" id="1.20.5.4820:FF:000001">
    <property type="entry name" value="Myosin heavy chain"/>
    <property type="match status" value="1"/>
</dbReference>
<keyword evidence="5" id="KW-0963">Cytoplasm</keyword>
<evidence type="ECO:0000256" key="7">
    <source>
        <dbReference type="ARBA" id="ARBA00022840"/>
    </source>
</evidence>